<dbReference type="Proteomes" id="UP000289238">
    <property type="component" value="Unassembled WGS sequence"/>
</dbReference>
<evidence type="ECO:0000313" key="1">
    <source>
        <dbReference type="EMBL" id="RXG23758.1"/>
    </source>
</evidence>
<dbReference type="AlphaFoldDB" id="A0A4Q0PB93"/>
<organism evidence="1 2">
    <name type="scientific">Leeuwenhoekiella aequorea</name>
    <dbReference type="NCBI Taxonomy" id="283736"/>
    <lineage>
        <taxon>Bacteria</taxon>
        <taxon>Pseudomonadati</taxon>
        <taxon>Bacteroidota</taxon>
        <taxon>Flavobacteriia</taxon>
        <taxon>Flavobacteriales</taxon>
        <taxon>Flavobacteriaceae</taxon>
        <taxon>Leeuwenhoekiella</taxon>
    </lineage>
</organism>
<sequence>MFKLILIIVNAILLADSSESNLQPRTKIVEKHSIETRLAQPSTVLFRDCHNFIISTKNDQLPKKV</sequence>
<protein>
    <submittedName>
        <fullName evidence="1">Uncharacterized protein</fullName>
    </submittedName>
</protein>
<name>A0A4Q0PB93_9FLAO</name>
<reference evidence="1 2" key="1">
    <citation type="submission" date="2018-07" db="EMBL/GenBank/DDBJ databases">
        <title>Leeuwenhoekiella genomics.</title>
        <authorList>
            <person name="Tahon G."/>
            <person name="Willems A."/>
        </authorList>
    </citation>
    <scope>NUCLEOTIDE SEQUENCE [LARGE SCALE GENOMIC DNA]</scope>
    <source>
        <strain evidence="1 2">LMG 22550</strain>
    </source>
</reference>
<comment type="caution">
    <text evidence="1">The sequence shown here is derived from an EMBL/GenBank/DDBJ whole genome shotgun (WGS) entry which is preliminary data.</text>
</comment>
<proteinExistence type="predicted"/>
<evidence type="ECO:0000313" key="2">
    <source>
        <dbReference type="Proteomes" id="UP000289238"/>
    </source>
</evidence>
<dbReference type="EMBL" id="QOVM01000002">
    <property type="protein sequence ID" value="RXG23758.1"/>
    <property type="molecule type" value="Genomic_DNA"/>
</dbReference>
<accession>A0A4Q0PB93</accession>
<keyword evidence="2" id="KW-1185">Reference proteome</keyword>
<gene>
    <name evidence="1" type="ORF">DSM00_1374</name>
</gene>